<feature type="compositionally biased region" description="Basic and acidic residues" evidence="1">
    <location>
        <begin position="262"/>
        <end position="273"/>
    </location>
</feature>
<sequence>MNRSDQYLGLCLEQATYSPLFNRHGAIVVKGGKVIGRGYNDYRPGFDGGALKTGQLPVSASGLDTIVEFKHRTKFKPTMGPSSRPTPTSVATFTPFENVMGSSRHCNNNCLSMHSEMMAINSALLSSTTLRPTGLSQLKPNTSRASYKIASALRRSRGKDGVLNKLHLDATRGERRDLNGNQKQNNNLPDDDTGTCPSNTGDRNSSKAHRSHGKSSKAASFKGQDIISSNSNKQSAVDFRDRIKSRKLVGADVYVVRLEKASEKAQDRAEPHDVGSVVPPTRLRSPSPGSLHDELNQTNFVAPPTAQEVRGTVLRATSSRPCYRCVAYMHNAGIKRVFWTNGEGKWEGAKVRDLVDLLNGSGSPGDGSGLGIFVTKHEILRLRRLMGA</sequence>
<dbReference type="SUPFAM" id="SSF53927">
    <property type="entry name" value="Cytidine deaminase-like"/>
    <property type="match status" value="1"/>
</dbReference>
<name>A0AAV9HNI0_9PEZI</name>
<dbReference type="InterPro" id="IPR016193">
    <property type="entry name" value="Cytidine_deaminase-like"/>
</dbReference>
<dbReference type="Gene3D" id="3.40.140.10">
    <property type="entry name" value="Cytidine Deaminase, domain 2"/>
    <property type="match status" value="1"/>
</dbReference>
<evidence type="ECO:0000313" key="2">
    <source>
        <dbReference type="EMBL" id="KAK4462363.1"/>
    </source>
</evidence>
<dbReference type="GO" id="GO:0006139">
    <property type="term" value="P:nucleobase-containing compound metabolic process"/>
    <property type="evidence" value="ECO:0007669"/>
    <property type="project" value="UniProtKB-ARBA"/>
</dbReference>
<evidence type="ECO:0008006" key="4">
    <source>
        <dbReference type="Google" id="ProtNLM"/>
    </source>
</evidence>
<dbReference type="EMBL" id="MU864973">
    <property type="protein sequence ID" value="KAK4462363.1"/>
    <property type="molecule type" value="Genomic_DNA"/>
</dbReference>
<evidence type="ECO:0000313" key="3">
    <source>
        <dbReference type="Proteomes" id="UP001321749"/>
    </source>
</evidence>
<reference evidence="2" key="2">
    <citation type="submission" date="2023-06" db="EMBL/GenBank/DDBJ databases">
        <authorList>
            <consortium name="Lawrence Berkeley National Laboratory"/>
            <person name="Mondo S.J."/>
            <person name="Hensen N."/>
            <person name="Bonometti L."/>
            <person name="Westerberg I."/>
            <person name="Brannstrom I.O."/>
            <person name="Guillou S."/>
            <person name="Cros-Aarteil S."/>
            <person name="Calhoun S."/>
            <person name="Haridas S."/>
            <person name="Kuo A."/>
            <person name="Pangilinan J."/>
            <person name="Riley R."/>
            <person name="Labutti K."/>
            <person name="Andreopoulos B."/>
            <person name="Lipzen A."/>
            <person name="Chen C."/>
            <person name="Yanf M."/>
            <person name="Daum C."/>
            <person name="Ng V."/>
            <person name="Clum A."/>
            <person name="Steindorff A."/>
            <person name="Ohm R."/>
            <person name="Martin F."/>
            <person name="Silar P."/>
            <person name="Natvig D."/>
            <person name="Lalanne C."/>
            <person name="Gautier V."/>
            <person name="Ament-Velasquez S.L."/>
            <person name="Kruys A."/>
            <person name="Hutchinson M.I."/>
            <person name="Powell A.J."/>
            <person name="Barry K."/>
            <person name="Miller A.N."/>
            <person name="Grigoriev I.V."/>
            <person name="Debuchy R."/>
            <person name="Gladieux P."/>
            <person name="Thoren M.H."/>
            <person name="Johannesson H."/>
        </authorList>
    </citation>
    <scope>NUCLEOTIDE SEQUENCE</scope>
    <source>
        <strain evidence="2">PSN324</strain>
    </source>
</reference>
<feature type="compositionally biased region" description="Polar residues" evidence="1">
    <location>
        <begin position="226"/>
        <end position="235"/>
    </location>
</feature>
<dbReference type="GO" id="GO:0003824">
    <property type="term" value="F:catalytic activity"/>
    <property type="evidence" value="ECO:0007669"/>
    <property type="project" value="InterPro"/>
</dbReference>
<comment type="caution">
    <text evidence="2">The sequence shown here is derived from an EMBL/GenBank/DDBJ whole genome shotgun (WGS) entry which is preliminary data.</text>
</comment>
<evidence type="ECO:0000256" key="1">
    <source>
        <dbReference type="SAM" id="MobiDB-lite"/>
    </source>
</evidence>
<keyword evidence="3" id="KW-1185">Reference proteome</keyword>
<reference evidence="2" key="1">
    <citation type="journal article" date="2023" name="Mol. Phylogenet. Evol.">
        <title>Genome-scale phylogeny and comparative genomics of the fungal order Sordariales.</title>
        <authorList>
            <person name="Hensen N."/>
            <person name="Bonometti L."/>
            <person name="Westerberg I."/>
            <person name="Brannstrom I.O."/>
            <person name="Guillou S."/>
            <person name="Cros-Aarteil S."/>
            <person name="Calhoun S."/>
            <person name="Haridas S."/>
            <person name="Kuo A."/>
            <person name="Mondo S."/>
            <person name="Pangilinan J."/>
            <person name="Riley R."/>
            <person name="LaButti K."/>
            <person name="Andreopoulos B."/>
            <person name="Lipzen A."/>
            <person name="Chen C."/>
            <person name="Yan M."/>
            <person name="Daum C."/>
            <person name="Ng V."/>
            <person name="Clum A."/>
            <person name="Steindorff A."/>
            <person name="Ohm R.A."/>
            <person name="Martin F."/>
            <person name="Silar P."/>
            <person name="Natvig D.O."/>
            <person name="Lalanne C."/>
            <person name="Gautier V."/>
            <person name="Ament-Velasquez S.L."/>
            <person name="Kruys A."/>
            <person name="Hutchinson M.I."/>
            <person name="Powell A.J."/>
            <person name="Barry K."/>
            <person name="Miller A.N."/>
            <person name="Grigoriev I.V."/>
            <person name="Debuchy R."/>
            <person name="Gladieux P."/>
            <person name="Hiltunen Thoren M."/>
            <person name="Johannesson H."/>
        </authorList>
    </citation>
    <scope>NUCLEOTIDE SEQUENCE</scope>
    <source>
        <strain evidence="2">PSN324</strain>
    </source>
</reference>
<feature type="compositionally biased region" description="Basic and acidic residues" evidence="1">
    <location>
        <begin position="168"/>
        <end position="178"/>
    </location>
</feature>
<feature type="region of interest" description="Disordered" evidence="1">
    <location>
        <begin position="262"/>
        <end position="290"/>
    </location>
</feature>
<dbReference type="AlphaFoldDB" id="A0AAV9HNI0"/>
<accession>A0AAV9HNI0</accession>
<organism evidence="2 3">
    <name type="scientific">Cladorrhinum samala</name>
    <dbReference type="NCBI Taxonomy" id="585594"/>
    <lineage>
        <taxon>Eukaryota</taxon>
        <taxon>Fungi</taxon>
        <taxon>Dikarya</taxon>
        <taxon>Ascomycota</taxon>
        <taxon>Pezizomycotina</taxon>
        <taxon>Sordariomycetes</taxon>
        <taxon>Sordariomycetidae</taxon>
        <taxon>Sordariales</taxon>
        <taxon>Podosporaceae</taxon>
        <taxon>Cladorrhinum</taxon>
    </lineage>
</organism>
<protein>
    <recommendedName>
        <fullName evidence="4">CMP/dCMP-type deaminase domain-containing protein</fullName>
    </recommendedName>
</protein>
<dbReference type="Proteomes" id="UP001321749">
    <property type="component" value="Unassembled WGS sequence"/>
</dbReference>
<feature type="region of interest" description="Disordered" evidence="1">
    <location>
        <begin position="168"/>
        <end position="238"/>
    </location>
</feature>
<feature type="compositionally biased region" description="Polar residues" evidence="1">
    <location>
        <begin position="179"/>
        <end position="188"/>
    </location>
</feature>
<feature type="compositionally biased region" description="Basic residues" evidence="1">
    <location>
        <begin position="206"/>
        <end position="215"/>
    </location>
</feature>
<proteinExistence type="predicted"/>
<gene>
    <name evidence="2" type="ORF">QBC42DRAFT_327090</name>
</gene>